<evidence type="ECO:0000313" key="5">
    <source>
        <dbReference type="Proteomes" id="UP000315010"/>
    </source>
</evidence>
<dbReference type="Proteomes" id="UP000315010">
    <property type="component" value="Unassembled WGS sequence"/>
</dbReference>
<protein>
    <submittedName>
        <fullName evidence="4">Alpha/beta hydrolase family protein</fullName>
    </submittedName>
</protein>
<dbReference type="PANTHER" id="PTHR43037:SF5">
    <property type="entry name" value="FERULOYL ESTERASE"/>
    <property type="match status" value="1"/>
</dbReference>
<keyword evidence="2 4" id="KW-0378">Hydrolase</keyword>
<dbReference type="SUPFAM" id="SSF53474">
    <property type="entry name" value="alpha/beta-Hydrolases"/>
    <property type="match status" value="1"/>
</dbReference>
<dbReference type="Pfam" id="PF01738">
    <property type="entry name" value="DLH"/>
    <property type="match status" value="1"/>
</dbReference>
<name>A0A5C5Z1M5_9BACT</name>
<gene>
    <name evidence="4" type="ORF">CA13_21670</name>
</gene>
<dbReference type="InterPro" id="IPR002925">
    <property type="entry name" value="Dienelactn_hydro"/>
</dbReference>
<evidence type="ECO:0000313" key="4">
    <source>
        <dbReference type="EMBL" id="TWT80721.1"/>
    </source>
</evidence>
<sequence>MRYGLFTVWSVLTTAFLGPVVKAEDFGDDHRQIALCNADSGVSNSVIFTTDSMPSPVELPKADVAKQARLIFKKQVQSSHAQRRKELAEKNITIDDKTLKWKESTYGERPKNGHSLWISMHGGGGAPAIVNDRQWENQVKLYQPKEGIYIAPRAPTDTWDLWHQNHIDPLFARLIENHIAVHGVDPNRVYIMGYSAGGDGVWQLAPRMADRFAAASMMAGHPNEASLLGLRNLPFAIFMGGNDRAYKRNTIAANKAKELDELRQADPDGYVHLVRIYEGLGHWMNRKDQEALPWMASYERQPWPKKIIWYQDNVTHDRFYWLKIPEGTAKKGTTITATVNGQHIELSGEIPTGTRIRLSDNLLDLDQDVQVSVNNKAAFSRRVHRSIKVLEKTLAERLDLAAAASAEIILE</sequence>
<dbReference type="GO" id="GO:0016787">
    <property type="term" value="F:hydrolase activity"/>
    <property type="evidence" value="ECO:0007669"/>
    <property type="project" value="UniProtKB-KW"/>
</dbReference>
<dbReference type="RefSeq" id="WP_419194138.1">
    <property type="nucleotide sequence ID" value="NZ_SJPJ01000001.1"/>
</dbReference>
<dbReference type="InterPro" id="IPR029058">
    <property type="entry name" value="AB_hydrolase_fold"/>
</dbReference>
<keyword evidence="5" id="KW-1185">Reference proteome</keyword>
<evidence type="ECO:0000259" key="3">
    <source>
        <dbReference type="Pfam" id="PF01738"/>
    </source>
</evidence>
<dbReference type="Gene3D" id="3.40.50.1820">
    <property type="entry name" value="alpha/beta hydrolase"/>
    <property type="match status" value="1"/>
</dbReference>
<dbReference type="EMBL" id="SJPJ01000001">
    <property type="protein sequence ID" value="TWT80721.1"/>
    <property type="molecule type" value="Genomic_DNA"/>
</dbReference>
<evidence type="ECO:0000256" key="2">
    <source>
        <dbReference type="ARBA" id="ARBA00022801"/>
    </source>
</evidence>
<proteinExistence type="predicted"/>
<comment type="caution">
    <text evidence="4">The sequence shown here is derived from an EMBL/GenBank/DDBJ whole genome shotgun (WGS) entry which is preliminary data.</text>
</comment>
<dbReference type="AlphaFoldDB" id="A0A5C5Z1M5"/>
<reference evidence="4 5" key="1">
    <citation type="submission" date="2019-02" db="EMBL/GenBank/DDBJ databases">
        <title>Deep-cultivation of Planctomycetes and their phenomic and genomic characterization uncovers novel biology.</title>
        <authorList>
            <person name="Wiegand S."/>
            <person name="Jogler M."/>
            <person name="Boedeker C."/>
            <person name="Pinto D."/>
            <person name="Vollmers J."/>
            <person name="Rivas-Marin E."/>
            <person name="Kohn T."/>
            <person name="Peeters S.H."/>
            <person name="Heuer A."/>
            <person name="Rast P."/>
            <person name="Oberbeckmann S."/>
            <person name="Bunk B."/>
            <person name="Jeske O."/>
            <person name="Meyerdierks A."/>
            <person name="Storesund J.E."/>
            <person name="Kallscheuer N."/>
            <person name="Luecker S."/>
            <person name="Lage O.M."/>
            <person name="Pohl T."/>
            <person name="Merkel B.J."/>
            <person name="Hornburger P."/>
            <person name="Mueller R.-W."/>
            <person name="Bruemmer F."/>
            <person name="Labrenz M."/>
            <person name="Spormann A.M."/>
            <person name="Op Den Camp H."/>
            <person name="Overmann J."/>
            <person name="Amann R."/>
            <person name="Jetten M.S.M."/>
            <person name="Mascher T."/>
            <person name="Medema M.H."/>
            <person name="Devos D.P."/>
            <person name="Kaster A.-K."/>
            <person name="Ovreas L."/>
            <person name="Rohde M."/>
            <person name="Galperin M.Y."/>
            <person name="Jogler C."/>
        </authorList>
    </citation>
    <scope>NUCLEOTIDE SEQUENCE [LARGE SCALE GENOMIC DNA]</scope>
    <source>
        <strain evidence="4 5">CA13</strain>
    </source>
</reference>
<dbReference type="InterPro" id="IPR050955">
    <property type="entry name" value="Plant_Biomass_Hydrol_Est"/>
</dbReference>
<keyword evidence="1" id="KW-0732">Signal</keyword>
<feature type="domain" description="Dienelactone hydrolase" evidence="3">
    <location>
        <begin position="166"/>
        <end position="292"/>
    </location>
</feature>
<accession>A0A5C5Z1M5</accession>
<organism evidence="4 5">
    <name type="scientific">Novipirellula herctigrandis</name>
    <dbReference type="NCBI Taxonomy" id="2527986"/>
    <lineage>
        <taxon>Bacteria</taxon>
        <taxon>Pseudomonadati</taxon>
        <taxon>Planctomycetota</taxon>
        <taxon>Planctomycetia</taxon>
        <taxon>Pirellulales</taxon>
        <taxon>Pirellulaceae</taxon>
        <taxon>Novipirellula</taxon>
    </lineage>
</organism>
<dbReference type="PANTHER" id="PTHR43037">
    <property type="entry name" value="UNNAMED PRODUCT-RELATED"/>
    <property type="match status" value="1"/>
</dbReference>
<evidence type="ECO:0000256" key="1">
    <source>
        <dbReference type="ARBA" id="ARBA00022729"/>
    </source>
</evidence>